<evidence type="ECO:0000256" key="1">
    <source>
        <dbReference type="SAM" id="MobiDB-lite"/>
    </source>
</evidence>
<accession>A0ABW1YJ87</accession>
<dbReference type="GO" id="GO:0016757">
    <property type="term" value="F:glycosyltransferase activity"/>
    <property type="evidence" value="ECO:0007669"/>
    <property type="project" value="UniProtKB-KW"/>
</dbReference>
<keyword evidence="4" id="KW-0808">Transferase</keyword>
<dbReference type="EC" id="2.4.-.-" evidence="4"/>
<dbReference type="RefSeq" id="WP_193192188.1">
    <property type="nucleotide sequence ID" value="NZ_JACZFR010000026.1"/>
</dbReference>
<keyword evidence="5" id="KW-1185">Reference proteome</keyword>
<dbReference type="InterPro" id="IPR001296">
    <property type="entry name" value="Glyco_trans_1"/>
</dbReference>
<dbReference type="Pfam" id="PF00534">
    <property type="entry name" value="Glycos_transf_1"/>
    <property type="match status" value="1"/>
</dbReference>
<evidence type="ECO:0000259" key="3">
    <source>
        <dbReference type="Pfam" id="PF13439"/>
    </source>
</evidence>
<sequence>MGAKSSAFHSDDRAAPGLRQAAEALSSRDHAGPLSICHLIASREHGGMEKHVADLSRWQARNTDARISVIAHPRYQSTLDERVQFIPLNTDRSRHHPNLIWRLANHIRAGEYQIAHGHGSKSAQLLAAVQKYTEAQQVITRHNVRHPRDKLASAFAARIAVSRSAVANSRLAWHIIPNGIDIPTYPLSPLEFDLGPAPRILAAARLVKLKGIDLLLEALTELPRVQLIVLGEGPEKANLEQQSKALDLGGRVRFVGDTDRVSAFMRAADLLVIPSRSEGAPYTLVESLLNRCPVISSRVDNAEDYIPPAYLLDSLEPSHLAERLDYALQDRERLCSDFATTFEQAASELTLDNMAQATWRIYSQLIS</sequence>
<evidence type="ECO:0000259" key="2">
    <source>
        <dbReference type="Pfam" id="PF00534"/>
    </source>
</evidence>
<feature type="region of interest" description="Disordered" evidence="1">
    <location>
        <begin position="1"/>
        <end position="26"/>
    </location>
</feature>
<evidence type="ECO:0000313" key="4">
    <source>
        <dbReference type="EMBL" id="MFC6632070.1"/>
    </source>
</evidence>
<dbReference type="CDD" id="cd03801">
    <property type="entry name" value="GT4_PimA-like"/>
    <property type="match status" value="1"/>
</dbReference>
<name>A0ABW1YJ87_9GAMM</name>
<comment type="caution">
    <text evidence="4">The sequence shown here is derived from an EMBL/GenBank/DDBJ whole genome shotgun (WGS) entry which is preliminary data.</text>
</comment>
<dbReference type="SUPFAM" id="SSF53756">
    <property type="entry name" value="UDP-Glycosyltransferase/glycogen phosphorylase"/>
    <property type="match status" value="1"/>
</dbReference>
<protein>
    <submittedName>
        <fullName evidence="4">Glycosyltransferase family 4 protein</fullName>
        <ecNumber evidence="4">2.4.-.-</ecNumber>
    </submittedName>
</protein>
<proteinExistence type="predicted"/>
<dbReference type="PANTHER" id="PTHR12526">
    <property type="entry name" value="GLYCOSYLTRANSFERASE"/>
    <property type="match status" value="1"/>
</dbReference>
<dbReference type="Pfam" id="PF13439">
    <property type="entry name" value="Glyco_transf_4"/>
    <property type="match status" value="1"/>
</dbReference>
<organism evidence="4 5">
    <name type="scientific">Microbulbifer taiwanensis</name>
    <dbReference type="NCBI Taxonomy" id="986746"/>
    <lineage>
        <taxon>Bacteria</taxon>
        <taxon>Pseudomonadati</taxon>
        <taxon>Pseudomonadota</taxon>
        <taxon>Gammaproteobacteria</taxon>
        <taxon>Cellvibrionales</taxon>
        <taxon>Microbulbiferaceae</taxon>
        <taxon>Microbulbifer</taxon>
    </lineage>
</organism>
<feature type="domain" description="Glycosyl transferase family 1" evidence="2">
    <location>
        <begin position="198"/>
        <end position="333"/>
    </location>
</feature>
<dbReference type="PANTHER" id="PTHR12526:SF638">
    <property type="entry name" value="SPORE COAT PROTEIN SA"/>
    <property type="match status" value="1"/>
</dbReference>
<evidence type="ECO:0000313" key="5">
    <source>
        <dbReference type="Proteomes" id="UP001596425"/>
    </source>
</evidence>
<dbReference type="EMBL" id="JBHSVR010000001">
    <property type="protein sequence ID" value="MFC6632070.1"/>
    <property type="molecule type" value="Genomic_DNA"/>
</dbReference>
<reference evidence="5" key="1">
    <citation type="journal article" date="2019" name="Int. J. Syst. Evol. Microbiol.">
        <title>The Global Catalogue of Microorganisms (GCM) 10K type strain sequencing project: providing services to taxonomists for standard genome sequencing and annotation.</title>
        <authorList>
            <consortium name="The Broad Institute Genomics Platform"/>
            <consortium name="The Broad Institute Genome Sequencing Center for Infectious Disease"/>
            <person name="Wu L."/>
            <person name="Ma J."/>
        </authorList>
    </citation>
    <scope>NUCLEOTIDE SEQUENCE [LARGE SCALE GENOMIC DNA]</scope>
    <source>
        <strain evidence="5">CGMCC 1.13718</strain>
    </source>
</reference>
<dbReference type="InterPro" id="IPR028098">
    <property type="entry name" value="Glyco_trans_4-like_N"/>
</dbReference>
<feature type="domain" description="Glycosyltransferase subfamily 4-like N-terminal" evidence="3">
    <location>
        <begin position="46"/>
        <end position="182"/>
    </location>
</feature>
<dbReference type="Proteomes" id="UP001596425">
    <property type="component" value="Unassembled WGS sequence"/>
</dbReference>
<keyword evidence="4" id="KW-0328">Glycosyltransferase</keyword>
<gene>
    <name evidence="4" type="ORF">ACFQBM_02200</name>
</gene>
<dbReference type="Gene3D" id="3.40.50.2000">
    <property type="entry name" value="Glycogen Phosphorylase B"/>
    <property type="match status" value="2"/>
</dbReference>